<keyword evidence="3" id="KW-1185">Reference proteome</keyword>
<protein>
    <submittedName>
        <fullName evidence="2">Uncharacterized protein</fullName>
    </submittedName>
</protein>
<sequence length="52" mass="5865">MAPKILTSFLPYFAPVIERFVGEQANRNNSEKEACSSLSTSFHNIDTHKHEA</sequence>
<dbReference type="EMBL" id="LRGB01000512">
    <property type="protein sequence ID" value="KZS18842.1"/>
    <property type="molecule type" value="Genomic_DNA"/>
</dbReference>
<evidence type="ECO:0000313" key="2">
    <source>
        <dbReference type="EMBL" id="KZS18842.1"/>
    </source>
</evidence>
<gene>
    <name evidence="2" type="ORF">APZ42_015440</name>
</gene>
<comment type="caution">
    <text evidence="2">The sequence shown here is derived from an EMBL/GenBank/DDBJ whole genome shotgun (WGS) entry which is preliminary data.</text>
</comment>
<accession>A0A162PGZ3</accession>
<name>A0A162PGZ3_9CRUS</name>
<reference evidence="2 3" key="1">
    <citation type="submission" date="2016-03" db="EMBL/GenBank/DDBJ databases">
        <title>EvidentialGene: Evidence-directed Construction of Genes on Genomes.</title>
        <authorList>
            <person name="Gilbert D.G."/>
            <person name="Choi J.-H."/>
            <person name="Mockaitis K."/>
            <person name="Colbourne J."/>
            <person name="Pfrender M."/>
        </authorList>
    </citation>
    <scope>NUCLEOTIDE SEQUENCE [LARGE SCALE GENOMIC DNA]</scope>
    <source>
        <strain evidence="2 3">Xinb3</strain>
        <tissue evidence="2">Complete organism</tissue>
    </source>
</reference>
<dbReference type="AlphaFoldDB" id="A0A162PGZ3"/>
<evidence type="ECO:0000256" key="1">
    <source>
        <dbReference type="SAM" id="MobiDB-lite"/>
    </source>
</evidence>
<organism evidence="2 3">
    <name type="scientific">Daphnia magna</name>
    <dbReference type="NCBI Taxonomy" id="35525"/>
    <lineage>
        <taxon>Eukaryota</taxon>
        <taxon>Metazoa</taxon>
        <taxon>Ecdysozoa</taxon>
        <taxon>Arthropoda</taxon>
        <taxon>Crustacea</taxon>
        <taxon>Branchiopoda</taxon>
        <taxon>Diplostraca</taxon>
        <taxon>Cladocera</taxon>
        <taxon>Anomopoda</taxon>
        <taxon>Daphniidae</taxon>
        <taxon>Daphnia</taxon>
    </lineage>
</organism>
<proteinExistence type="predicted"/>
<evidence type="ECO:0000313" key="3">
    <source>
        <dbReference type="Proteomes" id="UP000076858"/>
    </source>
</evidence>
<feature type="region of interest" description="Disordered" evidence="1">
    <location>
        <begin position="28"/>
        <end position="52"/>
    </location>
</feature>
<dbReference type="Proteomes" id="UP000076858">
    <property type="component" value="Unassembled WGS sequence"/>
</dbReference>